<dbReference type="PANTHER" id="PTHR19136:SF81">
    <property type="entry name" value="MOLYBDENUM COFACTOR GUANYLYLTRANSFERASE"/>
    <property type="match status" value="1"/>
</dbReference>
<evidence type="ECO:0000259" key="3">
    <source>
        <dbReference type="Pfam" id="PF12804"/>
    </source>
</evidence>
<dbReference type="STRING" id="1391654.AKJ09_04286"/>
<dbReference type="KEGG" id="llu:AKJ09_04286"/>
<dbReference type="Gene3D" id="3.90.550.10">
    <property type="entry name" value="Spore Coat Polysaccharide Biosynthesis Protein SpsA, Chain A"/>
    <property type="match status" value="1"/>
</dbReference>
<keyword evidence="1" id="KW-0808">Transferase</keyword>
<name>A0A0K1PVR7_9BACT</name>
<dbReference type="AlphaFoldDB" id="A0A0K1PVR7"/>
<evidence type="ECO:0000313" key="4">
    <source>
        <dbReference type="EMBL" id="AKU97622.1"/>
    </source>
</evidence>
<dbReference type="SUPFAM" id="SSF53448">
    <property type="entry name" value="Nucleotide-diphospho-sugar transferases"/>
    <property type="match status" value="1"/>
</dbReference>
<reference evidence="4 5" key="1">
    <citation type="submission" date="2015-08" db="EMBL/GenBank/DDBJ databases">
        <authorList>
            <person name="Babu N.S."/>
            <person name="Beckwith C.J."/>
            <person name="Beseler K.G."/>
            <person name="Brison A."/>
            <person name="Carone J.V."/>
            <person name="Caskin T.P."/>
            <person name="Diamond M."/>
            <person name="Durham M.E."/>
            <person name="Foxe J.M."/>
            <person name="Go M."/>
            <person name="Henderson B.A."/>
            <person name="Jones I.B."/>
            <person name="McGettigan J.A."/>
            <person name="Micheletti S.J."/>
            <person name="Nasrallah M.E."/>
            <person name="Ortiz D."/>
            <person name="Piller C.R."/>
            <person name="Privatt S.R."/>
            <person name="Schneider S.L."/>
            <person name="Sharp S."/>
            <person name="Smith T.C."/>
            <person name="Stanton J.D."/>
            <person name="Ullery H.E."/>
            <person name="Wilson R.J."/>
            <person name="Serrano M.G."/>
            <person name="Buck G."/>
            <person name="Lee V."/>
            <person name="Wang Y."/>
            <person name="Carvalho R."/>
            <person name="Voegtly L."/>
            <person name="Shi R."/>
            <person name="Duckworth R."/>
            <person name="Johnson A."/>
            <person name="Loviza R."/>
            <person name="Walstead R."/>
            <person name="Shah Z."/>
            <person name="Kiflezghi M."/>
            <person name="Wade K."/>
            <person name="Ball S.L."/>
            <person name="Bradley K.W."/>
            <person name="Asai D.J."/>
            <person name="Bowman C.A."/>
            <person name="Russell D.A."/>
            <person name="Pope W.H."/>
            <person name="Jacobs-Sera D."/>
            <person name="Hendrix R.W."/>
            <person name="Hatfull G.F."/>
        </authorList>
    </citation>
    <scope>NUCLEOTIDE SEQUENCE [LARGE SCALE GENOMIC DNA]</scope>
    <source>
        <strain evidence="4 5">DSM 27648</strain>
    </source>
</reference>
<dbReference type="GO" id="GO:0016779">
    <property type="term" value="F:nucleotidyltransferase activity"/>
    <property type="evidence" value="ECO:0007669"/>
    <property type="project" value="UniProtKB-ARBA"/>
</dbReference>
<feature type="domain" description="MobA-like NTP transferase" evidence="3">
    <location>
        <begin position="5"/>
        <end position="148"/>
    </location>
</feature>
<feature type="compositionally biased region" description="Basic and acidic residues" evidence="2">
    <location>
        <begin position="173"/>
        <end position="190"/>
    </location>
</feature>
<proteinExistence type="predicted"/>
<evidence type="ECO:0000256" key="1">
    <source>
        <dbReference type="ARBA" id="ARBA00022679"/>
    </source>
</evidence>
<feature type="region of interest" description="Disordered" evidence="2">
    <location>
        <begin position="171"/>
        <end position="190"/>
    </location>
</feature>
<keyword evidence="5" id="KW-1185">Reference proteome</keyword>
<dbReference type="Proteomes" id="UP000064967">
    <property type="component" value="Chromosome"/>
</dbReference>
<dbReference type="InterPro" id="IPR025877">
    <property type="entry name" value="MobA-like_NTP_Trfase"/>
</dbReference>
<dbReference type="EMBL" id="CP012333">
    <property type="protein sequence ID" value="AKU97622.1"/>
    <property type="molecule type" value="Genomic_DNA"/>
</dbReference>
<dbReference type="PANTHER" id="PTHR19136">
    <property type="entry name" value="MOLYBDENUM COFACTOR GUANYLYLTRANSFERASE"/>
    <property type="match status" value="1"/>
</dbReference>
<dbReference type="Pfam" id="PF12804">
    <property type="entry name" value="NTP_transf_3"/>
    <property type="match status" value="1"/>
</dbReference>
<evidence type="ECO:0000256" key="2">
    <source>
        <dbReference type="SAM" id="MobiDB-lite"/>
    </source>
</evidence>
<sequence length="190" mass="20119">MLAGIFVGGKGERLGGVPKGLLRTASGETLVDRWRAIFDELGVAHVLVGEHPAYASLGIETIADHDAEGASSQLGPLGGLVALLEHANRRGALALAVACDMPFVPASLVRRLLTAPDAPIVAPRRADRWETFFARHDASAVLPVARAHVAARTRALQALFDAAGAQALPLEPGEERALDDWDRQDDVATR</sequence>
<protein>
    <submittedName>
        <fullName evidence="4">Molybdopterin-guanine dinucleotide biosynthesis protein MobA</fullName>
    </submittedName>
</protein>
<accession>A0A0K1PVR7</accession>
<dbReference type="InterPro" id="IPR029044">
    <property type="entry name" value="Nucleotide-diphossugar_trans"/>
</dbReference>
<gene>
    <name evidence="4" type="ORF">AKJ09_04286</name>
</gene>
<organism evidence="4 5">
    <name type="scientific">Labilithrix luteola</name>
    <dbReference type="NCBI Taxonomy" id="1391654"/>
    <lineage>
        <taxon>Bacteria</taxon>
        <taxon>Pseudomonadati</taxon>
        <taxon>Myxococcota</taxon>
        <taxon>Polyangia</taxon>
        <taxon>Polyangiales</taxon>
        <taxon>Labilitrichaceae</taxon>
        <taxon>Labilithrix</taxon>
    </lineage>
</organism>
<evidence type="ECO:0000313" key="5">
    <source>
        <dbReference type="Proteomes" id="UP000064967"/>
    </source>
</evidence>
<dbReference type="GO" id="GO:1902758">
    <property type="term" value="P:bis(molybdopterin guanine dinucleotide)molybdenum biosynthetic process"/>
    <property type="evidence" value="ECO:0007669"/>
    <property type="project" value="TreeGrafter"/>
</dbReference>